<comment type="caution">
    <text evidence="2">The sequence shown here is derived from an EMBL/GenBank/DDBJ whole genome shotgun (WGS) entry which is preliminary data.</text>
</comment>
<accession>A0A836C362</accession>
<feature type="compositionally biased region" description="Basic and acidic residues" evidence="1">
    <location>
        <begin position="234"/>
        <end position="243"/>
    </location>
</feature>
<dbReference type="Proteomes" id="UP000612055">
    <property type="component" value="Unassembled WGS sequence"/>
</dbReference>
<reference evidence="2" key="1">
    <citation type="journal article" date="2020" name="bioRxiv">
        <title>Comparative genomics of Chlamydomonas.</title>
        <authorList>
            <person name="Craig R.J."/>
            <person name="Hasan A.R."/>
            <person name="Ness R.W."/>
            <person name="Keightley P.D."/>
        </authorList>
    </citation>
    <scope>NUCLEOTIDE SEQUENCE</scope>
    <source>
        <strain evidence="2">CCAP 11/70</strain>
    </source>
</reference>
<gene>
    <name evidence="2" type="ORF">HYH03_003702</name>
</gene>
<dbReference type="AlphaFoldDB" id="A0A836C362"/>
<feature type="region of interest" description="Disordered" evidence="1">
    <location>
        <begin position="386"/>
        <end position="420"/>
    </location>
</feature>
<protein>
    <submittedName>
        <fullName evidence="2">Uncharacterized protein</fullName>
    </submittedName>
</protein>
<evidence type="ECO:0000313" key="2">
    <source>
        <dbReference type="EMBL" id="KAG2498445.1"/>
    </source>
</evidence>
<evidence type="ECO:0000313" key="3">
    <source>
        <dbReference type="Proteomes" id="UP000612055"/>
    </source>
</evidence>
<proteinExistence type="predicted"/>
<feature type="region of interest" description="Disordered" evidence="1">
    <location>
        <begin position="234"/>
        <end position="255"/>
    </location>
</feature>
<keyword evidence="3" id="KW-1185">Reference proteome</keyword>
<organism evidence="2 3">
    <name type="scientific">Edaphochlamys debaryana</name>
    <dbReference type="NCBI Taxonomy" id="47281"/>
    <lineage>
        <taxon>Eukaryota</taxon>
        <taxon>Viridiplantae</taxon>
        <taxon>Chlorophyta</taxon>
        <taxon>core chlorophytes</taxon>
        <taxon>Chlorophyceae</taxon>
        <taxon>CS clade</taxon>
        <taxon>Chlamydomonadales</taxon>
        <taxon>Chlamydomonadales incertae sedis</taxon>
        <taxon>Edaphochlamys</taxon>
    </lineage>
</organism>
<sequence>MAEPLIHATSNAFYPTQNTFHSALRSKAAVEPGGQPGLLRSYAQAVGPNCADETLRRRAYVAARQRVAAADAAADASDGDGRTATADEAAVERRGKRAAAAFAGDSLTDEGLWDGASGDEQQLGGHVGGASPRGGECLGHAVAAEPIAAVTGGTEHVGAMRAYGNSGGKAGGGRDPLDPHWRAAPAAVLDSGDAGAQGSASVGAYDGVPGSVPQAAAGSADEARRFALLLDARGSGHGDESRGHPAASSSFGSLSVARQASQPAAAAAAAAGPQPDPLEQLFDMLDKADLRMYDEPSYDMHTSHMKRPPSPCRGNVRTAGRHQVPPLLLSSMPEVPSSPWTAAAGAKAAVAAAGAAAAQSLSTAPAATALAAGRATTAGGRALSAPLKSWQQPGPPEAFEAIPPPFASDAGSGGAGAAAGCSVSQDVAPTAPPAVTRHGAWQGGGPSSWGLLATWPEQGTASAADGGSFSWTLASPGHDAPSSLLDTWPRRHTSSGLVAERGAAPRPAPRPVVGVLGFSSVLQATAYALPGTRSEMQLPPGVGPSAAVQQLFRHARDAPPAGAPEPTPPQRTQLPLPRPAAPPVLYLAPEAEAWGWTPRNFGATTNINAAPSGAVHAATIGPRMPGVTSGQFPRFAPAWQPAVPPVPPPVFMPAPPLAPPVPLVAPALPGQAYNPAAGSSLSEGALEDPPSFEALMGLLC</sequence>
<dbReference type="EMBL" id="JAEHOE010000010">
    <property type="protein sequence ID" value="KAG2498445.1"/>
    <property type="molecule type" value="Genomic_DNA"/>
</dbReference>
<evidence type="ECO:0000256" key="1">
    <source>
        <dbReference type="SAM" id="MobiDB-lite"/>
    </source>
</evidence>
<name>A0A836C362_9CHLO</name>